<evidence type="ECO:0000313" key="1">
    <source>
        <dbReference type="EMBL" id="OII71484.1"/>
    </source>
</evidence>
<evidence type="ECO:0000313" key="2">
    <source>
        <dbReference type="Proteomes" id="UP000186804"/>
    </source>
</evidence>
<gene>
    <name evidence="1" type="ORF">cand_031970</name>
</gene>
<dbReference type="Proteomes" id="UP000186804">
    <property type="component" value="Unassembled WGS sequence"/>
</dbReference>
<keyword evidence="2" id="KW-1185">Reference proteome</keyword>
<evidence type="ECO:0008006" key="3">
    <source>
        <dbReference type="Google" id="ProtNLM"/>
    </source>
</evidence>
<dbReference type="GeneID" id="92367381"/>
<sequence length="194" mass="21838">MGAKLTIEDSIFDMKLKVRELQRLSRNRSDLSKSERNKAKFAMLSGDTEIAKIHAENAIRMQKERTDYLLMSSKLDEICSRLEKVSRTETISKKVLEAVSTLQKDLSDNRVIIGTSVEKIQQISYLLDGIDTKQSRTTANASVTKESKEDVQDDVESLLQQLASEHSMEIERNLLFGTPSLKKGTSGNVSKLEN</sequence>
<name>A0A1J4MEN7_9CRYT</name>
<reference evidence="1 2" key="1">
    <citation type="submission" date="2016-10" db="EMBL/GenBank/DDBJ databases">
        <title>Reductive evolution of mitochondrial metabolism and differential evolution of invasion-related proteins in Cryptosporidium.</title>
        <authorList>
            <person name="Liu S."/>
            <person name="Roellig D.M."/>
            <person name="Guo Y."/>
            <person name="Li N."/>
            <person name="Frace M.A."/>
            <person name="Tang K."/>
            <person name="Zhang L."/>
            <person name="Feng Y."/>
            <person name="Xiao L."/>
        </authorList>
    </citation>
    <scope>NUCLEOTIDE SEQUENCE [LARGE SCALE GENOMIC DNA]</scope>
    <source>
        <strain evidence="1">30847</strain>
    </source>
</reference>
<dbReference type="OrthoDB" id="10266568at2759"/>
<proteinExistence type="predicted"/>
<dbReference type="EMBL" id="LRBS01000121">
    <property type="protein sequence ID" value="OII71484.1"/>
    <property type="molecule type" value="Genomic_DNA"/>
</dbReference>
<comment type="caution">
    <text evidence="1">The sequence shown here is derived from an EMBL/GenBank/DDBJ whole genome shotgun (WGS) entry which is preliminary data.</text>
</comment>
<dbReference type="VEuPathDB" id="CryptoDB:cand_031970"/>
<dbReference type="Gene3D" id="6.10.140.1230">
    <property type="match status" value="1"/>
</dbReference>
<organism evidence="1 2">
    <name type="scientific">Cryptosporidium andersoni</name>
    <dbReference type="NCBI Taxonomy" id="117008"/>
    <lineage>
        <taxon>Eukaryota</taxon>
        <taxon>Sar</taxon>
        <taxon>Alveolata</taxon>
        <taxon>Apicomplexa</taxon>
        <taxon>Conoidasida</taxon>
        <taxon>Coccidia</taxon>
        <taxon>Eucoccidiorida</taxon>
        <taxon>Eimeriorina</taxon>
        <taxon>Cryptosporidiidae</taxon>
        <taxon>Cryptosporidium</taxon>
    </lineage>
</organism>
<protein>
    <recommendedName>
        <fullName evidence="3">SNF7 family protein</fullName>
    </recommendedName>
</protein>
<dbReference type="AlphaFoldDB" id="A0A1J4MEN7"/>
<dbReference type="RefSeq" id="XP_067066674.1">
    <property type="nucleotide sequence ID" value="XM_067213423.1"/>
</dbReference>
<accession>A0A1J4MEN7</accession>